<dbReference type="PANTHER" id="PTHR37822">
    <property type="entry name" value="SPORE PHOTOPRODUCT LYASE-RELATED"/>
    <property type="match status" value="1"/>
</dbReference>
<dbReference type="EMBL" id="AFJL02000152">
    <property type="protein sequence ID" value="EMY04126.1"/>
    <property type="molecule type" value="Genomic_DNA"/>
</dbReference>
<proteinExistence type="predicted"/>
<reference evidence="1 2" key="1">
    <citation type="submission" date="2013-02" db="EMBL/GenBank/DDBJ databases">
        <authorList>
            <person name="Harkins D.M."/>
            <person name="Durkin A.S."/>
            <person name="Brinkac L.M."/>
            <person name="Haft D.H."/>
            <person name="Selengut J.D."/>
            <person name="Sanka R."/>
            <person name="DePew J."/>
            <person name="Purushe J."/>
            <person name="Whelen A.C."/>
            <person name="Vinetz J.M."/>
            <person name="Sutton G.G."/>
            <person name="Nierman W.C."/>
            <person name="Fouts D.E."/>
        </authorList>
    </citation>
    <scope>NUCLEOTIDE SEQUENCE [LARGE SCALE GENOMIC DNA]</scope>
    <source>
        <strain evidence="1 2">2002000626</strain>
    </source>
</reference>
<dbReference type="InterPro" id="IPR049539">
    <property type="entry name" value="SPL"/>
</dbReference>
<dbReference type="GO" id="GO:1904047">
    <property type="term" value="F:S-adenosyl-L-methionine binding"/>
    <property type="evidence" value="ECO:0007669"/>
    <property type="project" value="TreeGrafter"/>
</dbReference>
<evidence type="ECO:0000313" key="1">
    <source>
        <dbReference type="EMBL" id="EMY04126.1"/>
    </source>
</evidence>
<gene>
    <name evidence="1" type="ORF">LEP1GSC029_2298</name>
</gene>
<accession>A0A829D7E0</accession>
<name>A0A829D7E0_LEPIR</name>
<dbReference type="AlphaFoldDB" id="A0A829D7E0"/>
<dbReference type="PANTHER" id="PTHR37822:SF2">
    <property type="entry name" value="SPORE PHOTOPRODUCT LYASE"/>
    <property type="match status" value="1"/>
</dbReference>
<protein>
    <submittedName>
        <fullName evidence="1">Uncharacterized protein</fullName>
    </submittedName>
</protein>
<dbReference type="GO" id="GO:0003913">
    <property type="term" value="F:DNA photolyase activity"/>
    <property type="evidence" value="ECO:0007669"/>
    <property type="project" value="TreeGrafter"/>
</dbReference>
<sequence>MRSSNFISPKRFSHIYVEESAKNHPKTLEILSKFPKSYTIPINSYKEVFNPSAQNFQAQKRSPKLILAKRKEQFLYSGSGVAPDFGYRFFITTHLY</sequence>
<dbReference type="GO" id="GO:0051539">
    <property type="term" value="F:4 iron, 4 sulfur cluster binding"/>
    <property type="evidence" value="ECO:0007669"/>
    <property type="project" value="TreeGrafter"/>
</dbReference>
<evidence type="ECO:0000313" key="2">
    <source>
        <dbReference type="Proteomes" id="UP000012329"/>
    </source>
</evidence>
<dbReference type="Gene3D" id="3.40.50.12110">
    <property type="match status" value="1"/>
</dbReference>
<dbReference type="Proteomes" id="UP000012329">
    <property type="component" value="Unassembled WGS sequence"/>
</dbReference>
<comment type="caution">
    <text evidence="1">The sequence shown here is derived from an EMBL/GenBank/DDBJ whole genome shotgun (WGS) entry which is preliminary data.</text>
</comment>
<dbReference type="GO" id="GO:0042601">
    <property type="term" value="C:endospore-forming forespore"/>
    <property type="evidence" value="ECO:0007669"/>
    <property type="project" value="TreeGrafter"/>
</dbReference>
<organism evidence="1 2">
    <name type="scientific">Leptospira interrogans str. 2002000626</name>
    <dbReference type="NCBI Taxonomy" id="996803"/>
    <lineage>
        <taxon>Bacteria</taxon>
        <taxon>Pseudomonadati</taxon>
        <taxon>Spirochaetota</taxon>
        <taxon>Spirochaetia</taxon>
        <taxon>Leptospirales</taxon>
        <taxon>Leptospiraceae</taxon>
        <taxon>Leptospira</taxon>
    </lineage>
</organism>